<evidence type="ECO:0000256" key="1">
    <source>
        <dbReference type="SAM" id="Phobius"/>
    </source>
</evidence>
<dbReference type="PATRIC" id="fig|80852.17.peg.976"/>
<accession>A0A090IRV0</accession>
<proteinExistence type="predicted"/>
<evidence type="ECO:0000313" key="2">
    <source>
        <dbReference type="EMBL" id="CED71055.1"/>
    </source>
</evidence>
<keyword evidence="1" id="KW-0812">Transmembrane</keyword>
<dbReference type="Proteomes" id="UP000032427">
    <property type="component" value="Chromosome 1"/>
</dbReference>
<feature type="transmembrane region" description="Helical" evidence="1">
    <location>
        <begin position="54"/>
        <end position="76"/>
    </location>
</feature>
<feature type="transmembrane region" description="Helical" evidence="1">
    <location>
        <begin position="83"/>
        <end position="104"/>
    </location>
</feature>
<dbReference type="AlphaFoldDB" id="A0A090IRV0"/>
<dbReference type="KEGG" id="awd:AWOD_I_0962"/>
<dbReference type="STRING" id="80852.AWOD_I_0962"/>
<keyword evidence="3" id="KW-1185">Reference proteome</keyword>
<dbReference type="HOGENOM" id="CLU_2230790_0_0_6"/>
<organism evidence="2 3">
    <name type="scientific">Aliivibrio wodanis</name>
    <dbReference type="NCBI Taxonomy" id="80852"/>
    <lineage>
        <taxon>Bacteria</taxon>
        <taxon>Pseudomonadati</taxon>
        <taxon>Pseudomonadota</taxon>
        <taxon>Gammaproteobacteria</taxon>
        <taxon>Vibrionales</taxon>
        <taxon>Vibrionaceae</taxon>
        <taxon>Aliivibrio</taxon>
    </lineage>
</organism>
<keyword evidence="1" id="KW-1133">Transmembrane helix</keyword>
<gene>
    <name evidence="2" type="ORF">AWOD_I_0962</name>
</gene>
<evidence type="ECO:0000313" key="3">
    <source>
        <dbReference type="Proteomes" id="UP000032427"/>
    </source>
</evidence>
<protein>
    <submittedName>
        <fullName evidence="2">Membrane protein</fullName>
    </submittedName>
</protein>
<sequence length="105" mass="11888">MRRYVLLGFQWLNCLLIVLCPFNHSLGVDSATRYCLPQFLNHFTRKTCQCSRVASFKFSGGLIVLFLWLKVALGIFPNQPITLAVASLSGKWTYSLLVLAHLLVK</sequence>
<reference evidence="3" key="1">
    <citation type="submission" date="2014-09" db="EMBL/GenBank/DDBJ databases">
        <authorList>
            <person name="Hjerde E."/>
        </authorList>
    </citation>
    <scope>NUCLEOTIDE SEQUENCE [LARGE SCALE GENOMIC DNA]</scope>
    <source>
        <strain evidence="3">06/09/139</strain>
    </source>
</reference>
<keyword evidence="1" id="KW-0472">Membrane</keyword>
<dbReference type="EMBL" id="LN554846">
    <property type="protein sequence ID" value="CED71055.1"/>
    <property type="molecule type" value="Genomic_DNA"/>
</dbReference>
<name>A0A090IRV0_9GAMM</name>